<evidence type="ECO:0000256" key="5">
    <source>
        <dbReference type="ARBA" id="ARBA00022989"/>
    </source>
</evidence>
<feature type="transmembrane region" description="Helical" evidence="10">
    <location>
        <begin position="89"/>
        <end position="108"/>
    </location>
</feature>
<keyword evidence="3 10" id="KW-0808">Transferase</keyword>
<sequence length="206" mass="21522">MLHDIMAPDRALPWLALAAACGYLAGSIPFGVIVARLFRLGDLRKIGSGNIGATNVLRTGNKLAAALTLVLDALKGTIPVVLFLGWGDLAAQAAGVGAMLGHCFPAWLRFRGGKGVATFLGVILGLSLPAGLMACATWLVAARLSRISSVGALAAAGLAPVWFWLLGRLEAVLTVAALAVLVWLRHHANIRRLIAGEEPRIGARRP</sequence>
<evidence type="ECO:0000256" key="8">
    <source>
        <dbReference type="ARBA" id="ARBA00023209"/>
    </source>
</evidence>
<evidence type="ECO:0000256" key="7">
    <source>
        <dbReference type="ARBA" id="ARBA00023136"/>
    </source>
</evidence>
<dbReference type="GO" id="GO:0008654">
    <property type="term" value="P:phospholipid biosynthetic process"/>
    <property type="evidence" value="ECO:0007669"/>
    <property type="project" value="UniProtKB-UniRule"/>
</dbReference>
<dbReference type="InterPro" id="IPR003811">
    <property type="entry name" value="G3P_acylTferase_PlsY"/>
</dbReference>
<feature type="transmembrane region" description="Helical" evidence="10">
    <location>
        <begin position="63"/>
        <end position="83"/>
    </location>
</feature>
<evidence type="ECO:0000256" key="1">
    <source>
        <dbReference type="ARBA" id="ARBA00022475"/>
    </source>
</evidence>
<keyword evidence="8 10" id="KW-0594">Phospholipid biosynthesis</keyword>
<comment type="catalytic activity">
    <reaction evidence="10">
        <text>an acyl phosphate + sn-glycerol 3-phosphate = a 1-acyl-sn-glycero-3-phosphate + phosphate</text>
        <dbReference type="Rhea" id="RHEA:34075"/>
        <dbReference type="ChEBI" id="CHEBI:43474"/>
        <dbReference type="ChEBI" id="CHEBI:57597"/>
        <dbReference type="ChEBI" id="CHEBI:57970"/>
        <dbReference type="ChEBI" id="CHEBI:59918"/>
        <dbReference type="EC" id="2.3.1.275"/>
    </reaction>
</comment>
<feature type="transmembrane region" description="Helical" evidence="10">
    <location>
        <begin position="115"/>
        <end position="141"/>
    </location>
</feature>
<dbReference type="NCBIfam" id="TIGR00023">
    <property type="entry name" value="glycerol-3-phosphate 1-O-acyltransferase PlsY"/>
    <property type="match status" value="1"/>
</dbReference>
<dbReference type="RefSeq" id="WP_200613590.1">
    <property type="nucleotide sequence ID" value="NZ_JAEHHL010000016.1"/>
</dbReference>
<dbReference type="HAMAP" id="MF_01043">
    <property type="entry name" value="PlsY"/>
    <property type="match status" value="1"/>
</dbReference>
<keyword evidence="11" id="KW-0012">Acyltransferase</keyword>
<dbReference type="Proteomes" id="UP000655420">
    <property type="component" value="Unassembled WGS sequence"/>
</dbReference>
<gene>
    <name evidence="10 11" type="primary">plsY</name>
    <name evidence="11" type="ORF">H0I76_18765</name>
</gene>
<organism evidence="11 12">
    <name type="scientific">Thermohalobaculum xanthum</name>
    <dbReference type="NCBI Taxonomy" id="2753746"/>
    <lineage>
        <taxon>Bacteria</taxon>
        <taxon>Pseudomonadati</taxon>
        <taxon>Pseudomonadota</taxon>
        <taxon>Alphaproteobacteria</taxon>
        <taxon>Rhodobacterales</taxon>
        <taxon>Paracoccaceae</taxon>
        <taxon>Thermohalobaculum</taxon>
    </lineage>
</organism>
<dbReference type="EC" id="2.3.1.275" evidence="10"/>
<keyword evidence="9 10" id="KW-1208">Phospholipid metabolism</keyword>
<dbReference type="PANTHER" id="PTHR30309">
    <property type="entry name" value="INNER MEMBRANE PROTEIN YGIH"/>
    <property type="match status" value="1"/>
</dbReference>
<dbReference type="PANTHER" id="PTHR30309:SF0">
    <property type="entry name" value="GLYCEROL-3-PHOSPHATE ACYLTRANSFERASE-RELATED"/>
    <property type="match status" value="1"/>
</dbReference>
<keyword evidence="12" id="KW-1185">Reference proteome</keyword>
<dbReference type="GO" id="GO:0005886">
    <property type="term" value="C:plasma membrane"/>
    <property type="evidence" value="ECO:0007669"/>
    <property type="project" value="UniProtKB-SubCell"/>
</dbReference>
<comment type="subunit">
    <text evidence="10">Probably interacts with PlsX.</text>
</comment>
<dbReference type="Pfam" id="PF02660">
    <property type="entry name" value="G3P_acyltransf"/>
    <property type="match status" value="1"/>
</dbReference>
<comment type="caution">
    <text evidence="11">The sequence shown here is derived from an EMBL/GenBank/DDBJ whole genome shotgun (WGS) entry which is preliminary data.</text>
</comment>
<keyword evidence="6 10" id="KW-0443">Lipid metabolism</keyword>
<proteinExistence type="inferred from homology"/>
<evidence type="ECO:0000313" key="11">
    <source>
        <dbReference type="EMBL" id="MBK0401244.1"/>
    </source>
</evidence>
<protein>
    <recommendedName>
        <fullName evidence="10">Glycerol-3-phosphate acyltransferase</fullName>
    </recommendedName>
    <alternativeName>
        <fullName evidence="10">Acyl-PO4 G3P acyltransferase</fullName>
    </alternativeName>
    <alternativeName>
        <fullName evidence="10">Acyl-phosphate--glycerol-3-phosphate acyltransferase</fullName>
    </alternativeName>
    <alternativeName>
        <fullName evidence="10">G3P acyltransferase</fullName>
        <shortName evidence="10">GPAT</shortName>
        <ecNumber evidence="10">2.3.1.275</ecNumber>
    </alternativeName>
    <alternativeName>
        <fullName evidence="10">Lysophosphatidic acid synthase</fullName>
        <shortName evidence="10">LPA synthase</shortName>
    </alternativeName>
</protein>
<evidence type="ECO:0000256" key="9">
    <source>
        <dbReference type="ARBA" id="ARBA00023264"/>
    </source>
</evidence>
<evidence type="ECO:0000256" key="10">
    <source>
        <dbReference type="HAMAP-Rule" id="MF_01043"/>
    </source>
</evidence>
<keyword evidence="1 10" id="KW-1003">Cell membrane</keyword>
<dbReference type="GO" id="GO:0043772">
    <property type="term" value="F:acyl-phosphate glycerol-3-phosphate acyltransferase activity"/>
    <property type="evidence" value="ECO:0007669"/>
    <property type="project" value="UniProtKB-UniRule"/>
</dbReference>
<feature type="transmembrane region" description="Helical" evidence="10">
    <location>
        <begin position="161"/>
        <end position="184"/>
    </location>
</feature>
<comment type="subcellular location">
    <subcellularLocation>
        <location evidence="10">Cell membrane</location>
        <topology evidence="10">Multi-pass membrane protein</topology>
    </subcellularLocation>
</comment>
<evidence type="ECO:0000256" key="4">
    <source>
        <dbReference type="ARBA" id="ARBA00022692"/>
    </source>
</evidence>
<dbReference type="AlphaFoldDB" id="A0A8J7MBP8"/>
<feature type="transmembrane region" description="Helical" evidence="10">
    <location>
        <begin position="12"/>
        <end position="38"/>
    </location>
</feature>
<keyword evidence="2 10" id="KW-0444">Lipid biosynthesis</keyword>
<keyword evidence="5 10" id="KW-1133">Transmembrane helix</keyword>
<evidence type="ECO:0000256" key="6">
    <source>
        <dbReference type="ARBA" id="ARBA00023098"/>
    </source>
</evidence>
<comment type="pathway">
    <text evidence="10">Lipid metabolism; phospholipid metabolism.</text>
</comment>
<accession>A0A8J7MBP8</accession>
<evidence type="ECO:0000256" key="3">
    <source>
        <dbReference type="ARBA" id="ARBA00022679"/>
    </source>
</evidence>
<keyword evidence="7 10" id="KW-0472">Membrane</keyword>
<dbReference type="EMBL" id="JAEHHL010000016">
    <property type="protein sequence ID" value="MBK0401244.1"/>
    <property type="molecule type" value="Genomic_DNA"/>
</dbReference>
<name>A0A8J7MBP8_9RHOB</name>
<comment type="similarity">
    <text evidence="10">Belongs to the PlsY family.</text>
</comment>
<evidence type="ECO:0000313" key="12">
    <source>
        <dbReference type="Proteomes" id="UP000655420"/>
    </source>
</evidence>
<dbReference type="UniPathway" id="UPA00085"/>
<evidence type="ECO:0000256" key="2">
    <source>
        <dbReference type="ARBA" id="ARBA00022516"/>
    </source>
</evidence>
<reference evidence="11" key="1">
    <citation type="submission" date="2020-12" db="EMBL/GenBank/DDBJ databases">
        <title>Bacterial taxonomy.</title>
        <authorList>
            <person name="Pan X."/>
        </authorList>
    </citation>
    <scope>NUCLEOTIDE SEQUENCE</scope>
    <source>
        <strain evidence="11">M0105</strain>
    </source>
</reference>
<dbReference type="SMART" id="SM01207">
    <property type="entry name" value="G3P_acyltransf"/>
    <property type="match status" value="1"/>
</dbReference>
<keyword evidence="4 10" id="KW-0812">Transmembrane</keyword>
<comment type="function">
    <text evidence="10">Catalyzes the transfer of an acyl group from acyl-phosphate (acyl-PO(4)) to glycerol-3-phosphate (G3P) to form lysophosphatidic acid (LPA). This enzyme utilizes acyl-phosphate as fatty acyl donor, but not acyl-CoA or acyl-ACP.</text>
</comment>